<evidence type="ECO:0000313" key="2">
    <source>
        <dbReference type="Proteomes" id="UP000007486"/>
    </source>
</evidence>
<dbReference type="RefSeq" id="WP_013618863.1">
    <property type="nucleotide sequence ID" value="NC_015164.1"/>
</dbReference>
<protein>
    <submittedName>
        <fullName evidence="1">Pectate lyase</fullName>
    </submittedName>
</protein>
<dbReference type="SUPFAM" id="SSF51126">
    <property type="entry name" value="Pectin lyase-like"/>
    <property type="match status" value="1"/>
</dbReference>
<dbReference type="Proteomes" id="UP000007486">
    <property type="component" value="Chromosome"/>
</dbReference>
<dbReference type="InterPro" id="IPR011050">
    <property type="entry name" value="Pectin_lyase_fold/virulence"/>
</dbReference>
<dbReference type="Gene3D" id="1.50.10.20">
    <property type="match status" value="1"/>
</dbReference>
<dbReference type="STRING" id="667015.Bacsa_2960"/>
<dbReference type="PANTHER" id="PTHR31321">
    <property type="entry name" value="ACYL-COA THIOESTER HYDROLASE YBHC-RELATED"/>
    <property type="match status" value="1"/>
</dbReference>
<dbReference type="GO" id="GO:0052689">
    <property type="term" value="F:carboxylic ester hydrolase activity"/>
    <property type="evidence" value="ECO:0007669"/>
    <property type="project" value="TreeGrafter"/>
</dbReference>
<name>F0R224_PHOSB</name>
<dbReference type="KEGG" id="bsa:Bacsa_2960"/>
<dbReference type="GO" id="GO:0009279">
    <property type="term" value="C:cell outer membrane"/>
    <property type="evidence" value="ECO:0007669"/>
    <property type="project" value="TreeGrafter"/>
</dbReference>
<dbReference type="InterPro" id="IPR012669">
    <property type="entry name" value="Pectate_lyase"/>
</dbReference>
<dbReference type="InterPro" id="IPR012334">
    <property type="entry name" value="Pectin_lyas_fold"/>
</dbReference>
<evidence type="ECO:0000313" key="1">
    <source>
        <dbReference type="EMBL" id="ADY37490.1"/>
    </source>
</evidence>
<dbReference type="GO" id="GO:0016829">
    <property type="term" value="F:lyase activity"/>
    <property type="evidence" value="ECO:0007669"/>
    <property type="project" value="UniProtKB-KW"/>
</dbReference>
<dbReference type="eggNOG" id="COG4677">
    <property type="taxonomic scope" value="Bacteria"/>
</dbReference>
<organism evidence="1 2">
    <name type="scientific">Phocaeicola salanitronis (strain DSM 18170 / JCM 13657 / CCUG 60908 / BL78)</name>
    <name type="common">Bacteroides salanitronis</name>
    <dbReference type="NCBI Taxonomy" id="667015"/>
    <lineage>
        <taxon>Bacteria</taxon>
        <taxon>Pseudomonadati</taxon>
        <taxon>Bacteroidota</taxon>
        <taxon>Bacteroidia</taxon>
        <taxon>Bacteroidales</taxon>
        <taxon>Bacteroidaceae</taxon>
        <taxon>Phocaeicola</taxon>
    </lineage>
</organism>
<accession>F0R224</accession>
<dbReference type="Gene3D" id="2.160.20.10">
    <property type="entry name" value="Single-stranded right-handed beta-helix, Pectin lyase-like"/>
    <property type="match status" value="1"/>
</dbReference>
<sequence length="708" mass="80936">MKTQTLGMRMMLMAGAVIGCLALSLPAFGQGTRKKNLLGETDEAFFRTEDARRIGEQVLIYQRCTGGWPKNIDMARRMTDAEREQVLKDKERRDDSTIDNHATTMQMDFLARLYQATGDVRYRDAFRAGVDYLLSGQYENGGWPQFWPVMRDYQPHITFNDDAIVNLLELWQKLMAGEAPYGGDLLNKEYQGKLHDSFEKGIGCILDCQIKTDGELTVWCQQHDEHTLEPASARAYELPSYCSQESAAIVRLLMSLPHPDKRVKRAVHHAMKWFDTYKLTGYRVERIREGRRVLDTRLVKDSLAGPIWARFYDLKYCEPYVCDRDGIPRRHLEYLGPERRNGYSWYNSRPAELFELYDKWADRYDKAHKVQVSLKTKGANENGTIDMFRRPEVDRSAFDVIVKPGDSIQLAIEKAPEKPETPFKILVLNGTYNQKVIIDRPNIVLVGENRDSTVLVLAETAKTRKITEYHGKPVGNGVIVLQEGADDCVISGMTVYNNYGTTLEKTTTHQMAIYGRGTRTIVINCNVWADGNDALSLWAPESGGMYYHADLYLRCPGVDFLCPRGWCYATRCRFYGDSRAMIWHDGRGDKSKKLVITNSSFDAKSPTALGRYHHDSQFFLINCTLSKNVLNENIGYAYSDKVLDPCPWGQRTYYSNCTREGGHSGWLDDNLDKAEGAPAFYGITAKWTFGGKWDPEKRIRDLWNVLAY</sequence>
<gene>
    <name evidence="1" type="ordered locus">Bacsa_2960</name>
</gene>
<dbReference type="Pfam" id="PF09492">
    <property type="entry name" value="Pec_lyase"/>
    <property type="match status" value="1"/>
</dbReference>
<dbReference type="PANTHER" id="PTHR31321:SF57">
    <property type="entry name" value="PECTINESTERASE 53-RELATED"/>
    <property type="match status" value="1"/>
</dbReference>
<reference evidence="1 2" key="1">
    <citation type="journal article" date="2011" name="Stand. Genomic Sci.">
        <title>Complete genome sequence of Bacteroides salanitronis type strain (BL78).</title>
        <authorList>
            <person name="Gronow S."/>
            <person name="Held B."/>
            <person name="Lucas S."/>
            <person name="Lapidus A."/>
            <person name="Del Rio T.G."/>
            <person name="Nolan M."/>
            <person name="Tice H."/>
            <person name="Deshpande S."/>
            <person name="Cheng J.F."/>
            <person name="Pitluck S."/>
            <person name="Liolios K."/>
            <person name="Pagani I."/>
            <person name="Ivanova N."/>
            <person name="Mavromatis K."/>
            <person name="Pati A."/>
            <person name="Tapia R."/>
            <person name="Han C."/>
            <person name="Goodwin L."/>
            <person name="Chen A."/>
            <person name="Palaniappan K."/>
            <person name="Land M."/>
            <person name="Hauser L."/>
            <person name="Chang Y.J."/>
            <person name="Jeffries C.D."/>
            <person name="Brambilla E.M."/>
            <person name="Rohde M."/>
            <person name="Goker M."/>
            <person name="Detter J.C."/>
            <person name="Woyke T."/>
            <person name="Bristow J."/>
            <person name="Markowitz V."/>
            <person name="Hugenholtz P."/>
            <person name="Kyrpides N.C."/>
            <person name="Klenk H.P."/>
            <person name="Eisen J.A."/>
        </authorList>
    </citation>
    <scope>NUCLEOTIDE SEQUENCE [LARGE SCALE GENOMIC DNA]</scope>
    <source>
        <strain evidence="1 2">DSM 18170</strain>
    </source>
</reference>
<dbReference type="SUPFAM" id="SSF81853">
    <property type="entry name" value="Family 10 polysaccharide lyase"/>
    <property type="match status" value="1"/>
</dbReference>
<keyword evidence="2" id="KW-1185">Reference proteome</keyword>
<dbReference type="EMBL" id="CP002530">
    <property type="protein sequence ID" value="ADY37490.1"/>
    <property type="molecule type" value="Genomic_DNA"/>
</dbReference>
<dbReference type="PROSITE" id="PS51257">
    <property type="entry name" value="PROKAR_LIPOPROTEIN"/>
    <property type="match status" value="1"/>
</dbReference>
<proteinExistence type="predicted"/>
<dbReference type="HOGENOM" id="CLU_392248_0_0_10"/>
<dbReference type="AlphaFoldDB" id="F0R224"/>
<dbReference type="NCBIfam" id="TIGR02474">
    <property type="entry name" value="pec_lyase"/>
    <property type="match status" value="1"/>
</dbReference>
<keyword evidence="1" id="KW-0456">Lyase</keyword>